<evidence type="ECO:0008006" key="3">
    <source>
        <dbReference type="Google" id="ProtNLM"/>
    </source>
</evidence>
<protein>
    <recommendedName>
        <fullName evidence="3">FAD dependent oxidoreductase domain-containing protein</fullName>
    </recommendedName>
</protein>
<name>A0A081CXI9_9HYPH</name>
<reference evidence="1 2" key="1">
    <citation type="submission" date="2014-08" db="EMBL/GenBank/DDBJ databases">
        <title>Whole genome shotgun sequence of Rhizobium rubi NBRC 13261.</title>
        <authorList>
            <person name="Katano-Makiyama Y."/>
            <person name="Hosoyama A."/>
            <person name="Hashimoto M."/>
            <person name="Hosoyama Y."/>
            <person name="Noguchi M."/>
            <person name="Tsuchikane K."/>
            <person name="Uohara A."/>
            <person name="Ohji S."/>
            <person name="Ichikawa N."/>
            <person name="Kimura A."/>
            <person name="Yamazoe A."/>
            <person name="Fujita N."/>
        </authorList>
    </citation>
    <scope>NUCLEOTIDE SEQUENCE [LARGE SCALE GENOMIC DNA]</scope>
    <source>
        <strain evidence="1 2">NBRC 13261</strain>
    </source>
</reference>
<evidence type="ECO:0000313" key="1">
    <source>
        <dbReference type="EMBL" id="GAK71385.1"/>
    </source>
</evidence>
<comment type="caution">
    <text evidence="1">The sequence shown here is derived from an EMBL/GenBank/DDBJ whole genome shotgun (WGS) entry which is preliminary data.</text>
</comment>
<proteinExistence type="predicted"/>
<sequence>MDELADIDVTIIAAGDQISRPDDPAADFRIDGPEVHGVSGLVNLFGIESPGLTASLAMAEEVFFRLG</sequence>
<dbReference type="Gene3D" id="3.50.50.60">
    <property type="entry name" value="FAD/NAD(P)-binding domain"/>
    <property type="match status" value="1"/>
</dbReference>
<accession>A0A081CXI9</accession>
<organism evidence="1 2">
    <name type="scientific">Agrobacterium rubi TR3 = NBRC 13261</name>
    <dbReference type="NCBI Taxonomy" id="1368415"/>
    <lineage>
        <taxon>Bacteria</taxon>
        <taxon>Pseudomonadati</taxon>
        <taxon>Pseudomonadota</taxon>
        <taxon>Alphaproteobacteria</taxon>
        <taxon>Hyphomicrobiales</taxon>
        <taxon>Rhizobiaceae</taxon>
        <taxon>Rhizobium/Agrobacterium group</taxon>
        <taxon>Agrobacterium</taxon>
    </lineage>
</organism>
<gene>
    <name evidence="1" type="ORF">RRU01S_16_01480</name>
</gene>
<dbReference type="InterPro" id="IPR036188">
    <property type="entry name" value="FAD/NAD-bd_sf"/>
</dbReference>
<dbReference type="AlphaFoldDB" id="A0A081CXI9"/>
<dbReference type="EMBL" id="BBJU01000016">
    <property type="protein sequence ID" value="GAK71385.1"/>
    <property type="molecule type" value="Genomic_DNA"/>
</dbReference>
<evidence type="ECO:0000313" key="2">
    <source>
        <dbReference type="Proteomes" id="UP000028701"/>
    </source>
</evidence>
<dbReference type="eggNOG" id="COG0579">
    <property type="taxonomic scope" value="Bacteria"/>
</dbReference>
<dbReference type="Proteomes" id="UP000028701">
    <property type="component" value="Unassembled WGS sequence"/>
</dbReference>